<evidence type="ECO:0000256" key="1">
    <source>
        <dbReference type="ARBA" id="ARBA00001946"/>
    </source>
</evidence>
<evidence type="ECO:0000256" key="7">
    <source>
        <dbReference type="ARBA" id="ARBA00022763"/>
    </source>
</evidence>
<dbReference type="CDD" id="cd00842">
    <property type="entry name" value="MPP_ASMase"/>
    <property type="match status" value="1"/>
</dbReference>
<keyword evidence="6" id="KW-0255">Endonuclease</keyword>
<dbReference type="Gene3D" id="1.10.150.670">
    <property type="entry name" value="Crossover junction endonuclease EME1, DNA-binding domain"/>
    <property type="match status" value="1"/>
</dbReference>
<feature type="region of interest" description="Disordered" evidence="15">
    <location>
        <begin position="752"/>
        <end position="798"/>
    </location>
</feature>
<dbReference type="InterPro" id="IPR041805">
    <property type="entry name" value="ASMase/PPN1_MPP"/>
</dbReference>
<dbReference type="GO" id="GO:0006798">
    <property type="term" value="P:polyphosphate catabolic process"/>
    <property type="evidence" value="ECO:0007669"/>
    <property type="project" value="TreeGrafter"/>
</dbReference>
<dbReference type="FunFam" id="3.40.50.10130:FF:000003">
    <property type="entry name" value="Crossover junction endonuclease MUS81"/>
    <property type="match status" value="1"/>
</dbReference>
<name>A0A8H7PM28_MORIS</name>
<keyword evidence="5" id="KW-0479">Metal-binding</keyword>
<dbReference type="GO" id="GO:0000298">
    <property type="term" value="F:endopolyphosphatase activity"/>
    <property type="evidence" value="ECO:0007669"/>
    <property type="project" value="TreeGrafter"/>
</dbReference>
<dbReference type="InterPro" id="IPR010996">
    <property type="entry name" value="HHH_MUS81"/>
</dbReference>
<keyword evidence="13" id="KW-0539">Nucleus</keyword>
<keyword evidence="8" id="KW-0378">Hydrolase</keyword>
<keyword evidence="4" id="KW-0540">Nuclease</keyword>
<dbReference type="Proteomes" id="UP000654370">
    <property type="component" value="Unassembled WGS sequence"/>
</dbReference>
<evidence type="ECO:0000256" key="6">
    <source>
        <dbReference type="ARBA" id="ARBA00022759"/>
    </source>
</evidence>
<dbReference type="GO" id="GO:0003677">
    <property type="term" value="F:DNA binding"/>
    <property type="evidence" value="ECO:0007669"/>
    <property type="project" value="InterPro"/>
</dbReference>
<dbReference type="Pfam" id="PF14716">
    <property type="entry name" value="HHH_8"/>
    <property type="match status" value="1"/>
</dbReference>
<dbReference type="SUPFAM" id="SSF47802">
    <property type="entry name" value="DNA polymerase beta, N-terminal domain-like"/>
    <property type="match status" value="1"/>
</dbReference>
<dbReference type="InterPro" id="IPR036388">
    <property type="entry name" value="WH-like_DNA-bd_sf"/>
</dbReference>
<dbReference type="SUPFAM" id="SSF56300">
    <property type="entry name" value="Metallo-dependent phosphatases"/>
    <property type="match status" value="1"/>
</dbReference>
<dbReference type="GO" id="GO:0005634">
    <property type="term" value="C:nucleus"/>
    <property type="evidence" value="ECO:0007669"/>
    <property type="project" value="UniProtKB-SubCell"/>
</dbReference>
<dbReference type="Gene3D" id="1.10.150.110">
    <property type="entry name" value="DNA polymerase beta, N-terminal domain-like"/>
    <property type="match status" value="1"/>
</dbReference>
<keyword evidence="10" id="KW-0233">DNA recombination</keyword>
<keyword evidence="14" id="KW-0469">Meiosis</keyword>
<evidence type="ECO:0000256" key="15">
    <source>
        <dbReference type="SAM" id="MobiDB-lite"/>
    </source>
</evidence>
<evidence type="ECO:0000256" key="2">
    <source>
        <dbReference type="ARBA" id="ARBA00004123"/>
    </source>
</evidence>
<evidence type="ECO:0000259" key="17">
    <source>
        <dbReference type="SMART" id="SM00891"/>
    </source>
</evidence>
<dbReference type="Pfam" id="PF02732">
    <property type="entry name" value="ERCC4"/>
    <property type="match status" value="1"/>
</dbReference>
<dbReference type="InterPro" id="IPR006166">
    <property type="entry name" value="ERCC4_domain"/>
</dbReference>
<evidence type="ECO:0000256" key="3">
    <source>
        <dbReference type="ARBA" id="ARBA00010015"/>
    </source>
</evidence>
<comment type="caution">
    <text evidence="18">The sequence shown here is derived from an EMBL/GenBank/DDBJ whole genome shotgun (WGS) entry which is preliminary data.</text>
</comment>
<keyword evidence="9" id="KW-0460">Magnesium</keyword>
<evidence type="ECO:0000313" key="19">
    <source>
        <dbReference type="Proteomes" id="UP000654370"/>
    </source>
</evidence>
<dbReference type="InterPro" id="IPR011335">
    <property type="entry name" value="Restrct_endonuc-II-like"/>
</dbReference>
<dbReference type="InterPro" id="IPR042530">
    <property type="entry name" value="EME1/EME2_C"/>
</dbReference>
<comment type="similarity">
    <text evidence="3">Belongs to the XPF family.</text>
</comment>
<dbReference type="InterPro" id="IPR027421">
    <property type="entry name" value="DNA_pol_lamdba_lyase_dom_sf"/>
</dbReference>
<evidence type="ECO:0000256" key="11">
    <source>
        <dbReference type="ARBA" id="ARBA00023180"/>
    </source>
</evidence>
<keyword evidence="7" id="KW-0227">DNA damage</keyword>
<dbReference type="EMBL" id="JAEPQZ010000011">
    <property type="protein sequence ID" value="KAG2175711.1"/>
    <property type="molecule type" value="Genomic_DNA"/>
</dbReference>
<dbReference type="FunFam" id="1.10.10.10:FF:000307">
    <property type="entry name" value="Crossover junction endonuclease MUS81"/>
    <property type="match status" value="1"/>
</dbReference>
<proteinExistence type="inferred from homology"/>
<keyword evidence="19" id="KW-1185">Reference proteome</keyword>
<evidence type="ECO:0000256" key="12">
    <source>
        <dbReference type="ARBA" id="ARBA00023204"/>
    </source>
</evidence>
<evidence type="ECO:0000256" key="4">
    <source>
        <dbReference type="ARBA" id="ARBA00022722"/>
    </source>
</evidence>
<comment type="subcellular location">
    <subcellularLocation>
        <location evidence="2">Nucleus</location>
    </subcellularLocation>
</comment>
<dbReference type="InterPro" id="IPR029052">
    <property type="entry name" value="Metallo-depent_PP-like"/>
</dbReference>
<keyword evidence="11" id="KW-0325">Glycoprotein</keyword>
<dbReference type="Pfam" id="PF21136">
    <property type="entry name" value="WHD_MUS81"/>
    <property type="match status" value="1"/>
</dbReference>
<feature type="compositionally biased region" description="Polar residues" evidence="15">
    <location>
        <begin position="752"/>
        <end position="797"/>
    </location>
</feature>
<dbReference type="SUPFAM" id="SSF52980">
    <property type="entry name" value="Restriction endonuclease-like"/>
    <property type="match status" value="1"/>
</dbReference>
<dbReference type="GO" id="GO:0004309">
    <property type="term" value="F:exopolyphosphatase activity"/>
    <property type="evidence" value="ECO:0007669"/>
    <property type="project" value="TreeGrafter"/>
</dbReference>
<evidence type="ECO:0000313" key="18">
    <source>
        <dbReference type="EMBL" id="KAG2175711.1"/>
    </source>
</evidence>
<dbReference type="OrthoDB" id="5963188at2759"/>
<organism evidence="18 19">
    <name type="scientific">Mortierella isabellina</name>
    <name type="common">Filamentous fungus</name>
    <name type="synonym">Umbelopsis isabellina</name>
    <dbReference type="NCBI Taxonomy" id="91625"/>
    <lineage>
        <taxon>Eukaryota</taxon>
        <taxon>Fungi</taxon>
        <taxon>Fungi incertae sedis</taxon>
        <taxon>Mucoromycota</taxon>
        <taxon>Mucoromycotina</taxon>
        <taxon>Umbelopsidomycetes</taxon>
        <taxon>Umbelopsidales</taxon>
        <taxon>Umbelopsidaceae</taxon>
        <taxon>Umbelopsis</taxon>
    </lineage>
</organism>
<dbReference type="SMART" id="SM00891">
    <property type="entry name" value="ERCC4"/>
    <property type="match status" value="1"/>
</dbReference>
<sequence length="1369" mass="156701">MTKTSSSISRQGIVVITASVLAILLPLHLKIYTNLITLSLDKANSTQFHITRSEGKFLQITDLHVDPYYQTGSRVKTSCHINTTKKSKKKNDVAGPLGDRECDSPIYLIESTLEWIKTHHGNEIDFVVYTGDSARHDSDNQIRRTRKEVYETNQLVANIMFDSFSHLRKYPNQSVPVIPTFGNNDIYPHNILYGGSEGRKVFKKFLDIWRPFIPEDQRHTFAYGGYFANHVVPGHLKVISLNTIYFYNSNAAVHNCRKTSSPGHKQLIWLEAELKQAKKQRMKVVLVGHIPPSRKAYYNSCLQMYSKLALEYNEIITSHLYGHMNMDHFIVIGDDVTTIDNTIAHDDGVKNMVTINRDIQRYLNALRESYRSISHISGKSKHAIINISPSIIPKMNPTYRIFRYESNQADMAFGRMYGYTQWYSNLTFWNRNQRDIVPTRLYEQKVSKISNREYKNLVKLPHMEYEVEYDTLNDYEMSDLTIDSWLELAGRLSEDDIASEKLWRSYTSRMFVQSLDPDEMELHEKVMSQNEKGKSKASECGNPLLRDWLAEWMEQAQGMQSKAYFTYRKAYNSMATYPTAFDHPSEAVKLHGIGNGLAMKLEKRMHQYCDENNLPRPERVKSKTKRTHSQMTGQANDTEQTQGTQNKTRAKRKPAMYIPRYRSGAYGIMIALYENAEKYGSQSRLSKEEIIALGQHHSDSSYDMLEAGKSYTAWSSMKTLLDKGYIWKQGSPPRYTLTDTGKAMAAQLQKVAQDNNQETSLNNADNSNSSKQPINNYKSAKNGRTSNGDDYTNQPVSSLIYPVTPTNAALSQSMSEIPNTQETYIISSDEDDADLAKPLGSQSSTPNKNLSSSFTLENVDHVNTSNQNQTTELDWYSYVDMSDQIVSKCYEADVLFNESTFEISYKIKFLANEVPKEFTSKIKFLDHTEDGFCLGYINEVAAKPYSPDTKLHQSSQDIDTSNVDKSLQNVASQVTEGDEDPQALSSDDLWTLQQQVDDNYYHSDTQTELFDLEGGKLNQFEIPPSQISEISIEDFPNESQSLSQVEAIPTLSQSLVEDTTRDFESIICKSYPPGSFKIVLVLDTREVKSRRDRDYIQDKLQQRGINVLVCALELGDVVWIAQKVNDQGPPDDLFLDFILERKRMDDLVASIKDGRFLEQKYRLKKAAAKQVFYLIEEFNKDEALRFGQSAIQTALAKTQVVDGFFVKHTASIDESIEYLERLTNLVKATYEVHIYMIHAKTIYQIPSSAVDKSDYIVMKRYFNSKSSDQSHLISYSLFNQLSSKSGTLTLEDMFARFLMTIRGVSAEKAFELKKTFQTPYMLMKAFDDCVDAGEEKFLAKRFTSSSIPRRRWGPSLSKKLWGIWRAKEY</sequence>
<dbReference type="InterPro" id="IPR004843">
    <property type="entry name" value="Calcineurin-like_PHP"/>
</dbReference>
<dbReference type="CDD" id="cd20074">
    <property type="entry name" value="XPF_nuclease_Mus81"/>
    <property type="match status" value="1"/>
</dbReference>
<keyword evidence="12" id="KW-0234">DNA repair</keyword>
<keyword evidence="16" id="KW-1133">Transmembrane helix</keyword>
<dbReference type="GO" id="GO:0000324">
    <property type="term" value="C:fungal-type vacuole"/>
    <property type="evidence" value="ECO:0007669"/>
    <property type="project" value="TreeGrafter"/>
</dbReference>
<dbReference type="Pfam" id="PF00149">
    <property type="entry name" value="Metallophos"/>
    <property type="match status" value="1"/>
</dbReference>
<dbReference type="InterPro" id="IPR047417">
    <property type="entry name" value="WHD_MUS81"/>
</dbReference>
<protein>
    <recommendedName>
        <fullName evidence="17">ERCC4 domain-containing protein</fullName>
    </recommendedName>
</protein>
<dbReference type="Gene3D" id="1.10.10.10">
    <property type="entry name" value="Winged helix-like DNA-binding domain superfamily/Winged helix DNA-binding domain"/>
    <property type="match status" value="1"/>
</dbReference>
<dbReference type="Gene3D" id="3.60.21.10">
    <property type="match status" value="1"/>
</dbReference>
<feature type="transmembrane region" description="Helical" evidence="16">
    <location>
        <begin position="12"/>
        <end position="29"/>
    </location>
</feature>
<dbReference type="CDD" id="cd21036">
    <property type="entry name" value="WH_MUS81"/>
    <property type="match status" value="1"/>
</dbReference>
<evidence type="ECO:0000256" key="16">
    <source>
        <dbReference type="SAM" id="Phobius"/>
    </source>
</evidence>
<evidence type="ECO:0000256" key="13">
    <source>
        <dbReference type="ARBA" id="ARBA00023242"/>
    </source>
</evidence>
<reference evidence="18" key="1">
    <citation type="submission" date="2020-12" db="EMBL/GenBank/DDBJ databases">
        <title>Metabolic potential, ecology and presence of endohyphal bacteria is reflected in genomic diversity of Mucoromycotina.</title>
        <authorList>
            <person name="Muszewska A."/>
            <person name="Okrasinska A."/>
            <person name="Steczkiewicz K."/>
            <person name="Drgas O."/>
            <person name="Orlowska M."/>
            <person name="Perlinska-Lenart U."/>
            <person name="Aleksandrzak-Piekarczyk T."/>
            <person name="Szatraj K."/>
            <person name="Zielenkiewicz U."/>
            <person name="Pilsyk S."/>
            <person name="Malc E."/>
            <person name="Mieczkowski P."/>
            <person name="Kruszewska J.S."/>
            <person name="Biernat P."/>
            <person name="Pawlowska J."/>
        </authorList>
    </citation>
    <scope>NUCLEOTIDE SEQUENCE</scope>
    <source>
        <strain evidence="18">WA0000067209</strain>
    </source>
</reference>
<dbReference type="GO" id="GO:0005615">
    <property type="term" value="C:extracellular space"/>
    <property type="evidence" value="ECO:0007669"/>
    <property type="project" value="TreeGrafter"/>
</dbReference>
<feature type="compositionally biased region" description="Polar residues" evidence="15">
    <location>
        <begin position="629"/>
        <end position="647"/>
    </location>
</feature>
<dbReference type="GO" id="GO:0016889">
    <property type="term" value="F:DNA endonuclease activity, producing 3'-phosphomonoesters"/>
    <property type="evidence" value="ECO:0007669"/>
    <property type="project" value="UniProtKB-ARBA"/>
</dbReference>
<dbReference type="PANTHER" id="PTHR10340:SF55">
    <property type="entry name" value="ENDOPOLYPHOSPHATASE"/>
    <property type="match status" value="1"/>
</dbReference>
<dbReference type="FunFam" id="1.10.150.110:FF:000001">
    <property type="entry name" value="Putative Crossover junction endonuclease MUS81"/>
    <property type="match status" value="1"/>
</dbReference>
<evidence type="ECO:0000256" key="8">
    <source>
        <dbReference type="ARBA" id="ARBA00022801"/>
    </source>
</evidence>
<keyword evidence="16" id="KW-0472">Membrane</keyword>
<dbReference type="InterPro" id="IPR047416">
    <property type="entry name" value="XPF_nuclease_Mus81"/>
</dbReference>
<dbReference type="GO" id="GO:0000712">
    <property type="term" value="P:resolution of meiotic recombination intermediates"/>
    <property type="evidence" value="ECO:0007669"/>
    <property type="project" value="UniProtKB-ARBA"/>
</dbReference>
<gene>
    <name evidence="18" type="ORF">INT43_001358</name>
</gene>
<accession>A0A8H7PM28</accession>
<feature type="domain" description="ERCC4" evidence="17">
    <location>
        <begin position="1079"/>
        <end position="1179"/>
    </location>
</feature>
<dbReference type="GO" id="GO:0046872">
    <property type="term" value="F:metal ion binding"/>
    <property type="evidence" value="ECO:0007669"/>
    <property type="project" value="UniProtKB-KW"/>
</dbReference>
<evidence type="ECO:0000256" key="14">
    <source>
        <dbReference type="ARBA" id="ARBA00023254"/>
    </source>
</evidence>
<comment type="cofactor">
    <cofactor evidence="1">
        <name>Mg(2+)</name>
        <dbReference type="ChEBI" id="CHEBI:18420"/>
    </cofactor>
</comment>
<keyword evidence="16" id="KW-0812">Transmembrane</keyword>
<dbReference type="PANTHER" id="PTHR10340">
    <property type="entry name" value="SPHINGOMYELIN PHOSPHODIESTERASE"/>
    <property type="match status" value="1"/>
</dbReference>
<dbReference type="GO" id="GO:0000724">
    <property type="term" value="P:double-strand break repair via homologous recombination"/>
    <property type="evidence" value="ECO:0007669"/>
    <property type="project" value="UniProtKB-ARBA"/>
</dbReference>
<dbReference type="GO" id="GO:0031297">
    <property type="term" value="P:replication fork processing"/>
    <property type="evidence" value="ECO:0007669"/>
    <property type="project" value="UniProtKB-ARBA"/>
</dbReference>
<evidence type="ECO:0000256" key="10">
    <source>
        <dbReference type="ARBA" id="ARBA00023172"/>
    </source>
</evidence>
<evidence type="ECO:0000256" key="9">
    <source>
        <dbReference type="ARBA" id="ARBA00022842"/>
    </source>
</evidence>
<feature type="region of interest" description="Disordered" evidence="15">
    <location>
        <begin position="613"/>
        <end position="653"/>
    </location>
</feature>
<dbReference type="GO" id="GO:0008081">
    <property type="term" value="F:phosphoric diester hydrolase activity"/>
    <property type="evidence" value="ECO:0007669"/>
    <property type="project" value="TreeGrafter"/>
</dbReference>
<dbReference type="GO" id="GO:0048476">
    <property type="term" value="C:Holliday junction resolvase complex"/>
    <property type="evidence" value="ECO:0007669"/>
    <property type="project" value="UniProtKB-ARBA"/>
</dbReference>
<evidence type="ECO:0000256" key="5">
    <source>
        <dbReference type="ARBA" id="ARBA00022723"/>
    </source>
</evidence>
<dbReference type="Gene3D" id="3.40.50.10130">
    <property type="match status" value="1"/>
</dbReference>